<organism evidence="2 3">
    <name type="scientific">Lujinxingia litoralis</name>
    <dbReference type="NCBI Taxonomy" id="2211119"/>
    <lineage>
        <taxon>Bacteria</taxon>
        <taxon>Deltaproteobacteria</taxon>
        <taxon>Bradymonadales</taxon>
        <taxon>Lujinxingiaceae</taxon>
        <taxon>Lujinxingia</taxon>
    </lineage>
</organism>
<dbReference type="GO" id="GO:0046983">
    <property type="term" value="F:protein dimerization activity"/>
    <property type="evidence" value="ECO:0007669"/>
    <property type="project" value="InterPro"/>
</dbReference>
<dbReference type="GO" id="GO:0031419">
    <property type="term" value="F:cobalamin binding"/>
    <property type="evidence" value="ECO:0007669"/>
    <property type="project" value="InterPro"/>
</dbReference>
<comment type="caution">
    <text evidence="2">The sequence shown here is derived from an EMBL/GenBank/DDBJ whole genome shotgun (WGS) entry which is preliminary data.</text>
</comment>
<dbReference type="SUPFAM" id="SSF117778">
    <property type="entry name" value="D-lysine 5,6-aminomutase beta subunit KamE, N-terminal domain"/>
    <property type="match status" value="1"/>
</dbReference>
<protein>
    <recommendedName>
        <fullName evidence="1">B12-binding domain-containing protein</fullName>
    </recommendedName>
</protein>
<keyword evidence="3" id="KW-1185">Reference proteome</keyword>
<dbReference type="InterPro" id="IPR028991">
    <property type="entry name" value="KamE_N"/>
</dbReference>
<feature type="domain" description="B12-binding" evidence="1">
    <location>
        <begin position="115"/>
        <end position="254"/>
    </location>
</feature>
<dbReference type="Pfam" id="PF16554">
    <property type="entry name" value="OAM_dimer"/>
    <property type="match status" value="1"/>
</dbReference>
<dbReference type="InterPro" id="IPR006158">
    <property type="entry name" value="Cobalamin-bd"/>
</dbReference>
<dbReference type="SUPFAM" id="SSF52242">
    <property type="entry name" value="Cobalamin (vitamin B12)-binding domain"/>
    <property type="match status" value="1"/>
</dbReference>
<dbReference type="PROSITE" id="PS51332">
    <property type="entry name" value="B12_BINDING"/>
    <property type="match status" value="1"/>
</dbReference>
<dbReference type="OrthoDB" id="9782063at2"/>
<proteinExistence type="predicted"/>
<dbReference type="Gene3D" id="3.40.50.280">
    <property type="entry name" value="Cobalamin-binding domain"/>
    <property type="match status" value="1"/>
</dbReference>
<gene>
    <name evidence="2" type="ORF">DL240_01305</name>
</gene>
<dbReference type="Gene3D" id="3.30.30.60">
    <property type="entry name" value="D-lysine 5,6-aminomutase beta subunit KamE, N-terminal domain"/>
    <property type="match status" value="1"/>
</dbReference>
<dbReference type="RefSeq" id="WP_111728702.1">
    <property type="nucleotide sequence ID" value="NZ_QHKO01000001.1"/>
</dbReference>
<dbReference type="InterPro" id="IPR036843">
    <property type="entry name" value="KamE_N_sf"/>
</dbReference>
<evidence type="ECO:0000313" key="2">
    <source>
        <dbReference type="EMBL" id="RAL25530.1"/>
    </source>
</evidence>
<accession>A0A328CCV8</accession>
<dbReference type="Pfam" id="PF02310">
    <property type="entry name" value="B12-binding"/>
    <property type="match status" value="1"/>
</dbReference>
<evidence type="ECO:0000259" key="1">
    <source>
        <dbReference type="PROSITE" id="PS51332"/>
    </source>
</evidence>
<dbReference type="AlphaFoldDB" id="A0A328CCV8"/>
<evidence type="ECO:0000313" key="3">
    <source>
        <dbReference type="Proteomes" id="UP000249169"/>
    </source>
</evidence>
<name>A0A328CCV8_9DELT</name>
<dbReference type="EMBL" id="QHKO01000001">
    <property type="protein sequence ID" value="RAL25530.1"/>
    <property type="molecule type" value="Genomic_DNA"/>
</dbReference>
<reference evidence="2 3" key="1">
    <citation type="submission" date="2018-05" db="EMBL/GenBank/DDBJ databases">
        <title>Lujinxingia marina gen. nov. sp. nov., a new facultative anaerobic member of the class Deltaproteobacteria, and proposal of Lujinxingaceae fam. nov.</title>
        <authorList>
            <person name="Li C.-M."/>
        </authorList>
    </citation>
    <scope>NUCLEOTIDE SEQUENCE [LARGE SCALE GENOMIC DNA]</scope>
    <source>
        <strain evidence="2 3">B210</strain>
    </source>
</reference>
<sequence length="257" mass="28199">MAVVGRVGATPPDLSRVRPYGDTLDDGQVQLSFTLPVPCGEEAREAARMVARKMGLEDPQVYHMHDLGEGYTYFLVYGRFLEAIDFTQIQVAKVESERMDFYAINTYISEEIGRKITVLGACTGTDAHSVGIDAIMNMKGYNGDYGLERYPMINAYNLGMQVRNEDLIAHAIEKQADALLVSQVVTQKDVHIKNLAELIDMLEAEGLRQKMVVVCGGPRISHELALELGYDAGFGAGTTAPDVASYFVQEIVARGLA</sequence>
<dbReference type="GO" id="GO:0046872">
    <property type="term" value="F:metal ion binding"/>
    <property type="evidence" value="ECO:0007669"/>
    <property type="project" value="InterPro"/>
</dbReference>
<dbReference type="InterPro" id="IPR036724">
    <property type="entry name" value="Cobalamin-bd_sf"/>
</dbReference>
<dbReference type="Proteomes" id="UP000249169">
    <property type="component" value="Unassembled WGS sequence"/>
</dbReference>